<dbReference type="STRING" id="1797724.A3A48_01230"/>
<evidence type="ECO:0000313" key="2">
    <source>
        <dbReference type="Proteomes" id="UP000178336"/>
    </source>
</evidence>
<dbReference type="Proteomes" id="UP000178336">
    <property type="component" value="Unassembled WGS sequence"/>
</dbReference>
<organism evidence="1 2">
    <name type="scientific">Candidatus Curtissbacteria bacterium RIFCSPLOWO2_01_FULL_37_9</name>
    <dbReference type="NCBI Taxonomy" id="1797724"/>
    <lineage>
        <taxon>Bacteria</taxon>
        <taxon>Candidatus Curtissiibacteriota</taxon>
    </lineage>
</organism>
<proteinExistence type="predicted"/>
<name>A0A1F5GQQ1_9BACT</name>
<protein>
    <submittedName>
        <fullName evidence="1">Uncharacterized protein</fullName>
    </submittedName>
</protein>
<reference evidence="1 2" key="1">
    <citation type="journal article" date="2016" name="Nat. Commun.">
        <title>Thousands of microbial genomes shed light on interconnected biogeochemical processes in an aquifer system.</title>
        <authorList>
            <person name="Anantharaman K."/>
            <person name="Brown C.T."/>
            <person name="Hug L.A."/>
            <person name="Sharon I."/>
            <person name="Castelle C.J."/>
            <person name="Probst A.J."/>
            <person name="Thomas B.C."/>
            <person name="Singh A."/>
            <person name="Wilkins M.J."/>
            <person name="Karaoz U."/>
            <person name="Brodie E.L."/>
            <person name="Williams K.H."/>
            <person name="Hubbard S.S."/>
            <person name="Banfield J.F."/>
        </authorList>
    </citation>
    <scope>NUCLEOTIDE SEQUENCE [LARGE SCALE GENOMIC DNA]</scope>
</reference>
<accession>A0A1F5GQQ1</accession>
<dbReference type="AlphaFoldDB" id="A0A1F5GQQ1"/>
<comment type="caution">
    <text evidence="1">The sequence shown here is derived from an EMBL/GenBank/DDBJ whole genome shotgun (WGS) entry which is preliminary data.</text>
</comment>
<gene>
    <name evidence="1" type="ORF">A3A48_01230</name>
</gene>
<evidence type="ECO:0000313" key="1">
    <source>
        <dbReference type="EMBL" id="OGD94181.1"/>
    </source>
</evidence>
<sequence length="121" mass="13796">MFKFFKSIFSPIPPDEFAKRLAKAQLNTFQSVRKRFPTLEKEEAYEKVIAKRIGYDKLEARAVIEEAKTNSRIFKIPFNLRSIASVMAKEEYSKYASRMGGVVAGSDEINQAVDSVIPKEL</sequence>
<dbReference type="EMBL" id="MFBN01000051">
    <property type="protein sequence ID" value="OGD94181.1"/>
    <property type="molecule type" value="Genomic_DNA"/>
</dbReference>